<name>A0A5B7H3Y3_PORTR</name>
<evidence type="ECO:0000256" key="1">
    <source>
        <dbReference type="SAM" id="MobiDB-lite"/>
    </source>
</evidence>
<reference evidence="2 3" key="1">
    <citation type="submission" date="2019-05" db="EMBL/GenBank/DDBJ databases">
        <title>Another draft genome of Portunus trituberculatus and its Hox gene families provides insights of decapod evolution.</title>
        <authorList>
            <person name="Jeong J.-H."/>
            <person name="Song I."/>
            <person name="Kim S."/>
            <person name="Choi T."/>
            <person name="Kim D."/>
            <person name="Ryu S."/>
            <person name="Kim W."/>
        </authorList>
    </citation>
    <scope>NUCLEOTIDE SEQUENCE [LARGE SCALE GENOMIC DNA]</scope>
    <source>
        <tissue evidence="2">Muscle</tissue>
    </source>
</reference>
<dbReference type="Proteomes" id="UP000324222">
    <property type="component" value="Unassembled WGS sequence"/>
</dbReference>
<accession>A0A5B7H3Y3</accession>
<keyword evidence="3" id="KW-1185">Reference proteome</keyword>
<feature type="compositionally biased region" description="Low complexity" evidence="1">
    <location>
        <begin position="65"/>
        <end position="75"/>
    </location>
</feature>
<dbReference type="EMBL" id="VSRR010022363">
    <property type="protein sequence ID" value="MPC64649.1"/>
    <property type="molecule type" value="Genomic_DNA"/>
</dbReference>
<organism evidence="2 3">
    <name type="scientific">Portunus trituberculatus</name>
    <name type="common">Swimming crab</name>
    <name type="synonym">Neptunus trituberculatus</name>
    <dbReference type="NCBI Taxonomy" id="210409"/>
    <lineage>
        <taxon>Eukaryota</taxon>
        <taxon>Metazoa</taxon>
        <taxon>Ecdysozoa</taxon>
        <taxon>Arthropoda</taxon>
        <taxon>Crustacea</taxon>
        <taxon>Multicrustacea</taxon>
        <taxon>Malacostraca</taxon>
        <taxon>Eumalacostraca</taxon>
        <taxon>Eucarida</taxon>
        <taxon>Decapoda</taxon>
        <taxon>Pleocyemata</taxon>
        <taxon>Brachyura</taxon>
        <taxon>Eubrachyura</taxon>
        <taxon>Portunoidea</taxon>
        <taxon>Portunidae</taxon>
        <taxon>Portuninae</taxon>
        <taxon>Portunus</taxon>
    </lineage>
</organism>
<gene>
    <name evidence="2" type="ORF">E2C01_058767</name>
</gene>
<evidence type="ECO:0000313" key="2">
    <source>
        <dbReference type="EMBL" id="MPC64649.1"/>
    </source>
</evidence>
<feature type="region of interest" description="Disordered" evidence="1">
    <location>
        <begin position="1"/>
        <end position="82"/>
    </location>
</feature>
<proteinExistence type="predicted"/>
<comment type="caution">
    <text evidence="2">The sequence shown here is derived from an EMBL/GenBank/DDBJ whole genome shotgun (WGS) entry which is preliminary data.</text>
</comment>
<evidence type="ECO:0000313" key="3">
    <source>
        <dbReference type="Proteomes" id="UP000324222"/>
    </source>
</evidence>
<protein>
    <submittedName>
        <fullName evidence="2">Uncharacterized protein</fullName>
    </submittedName>
</protein>
<sequence>MVADNGGGVGKVARPQAGDGWGYRSAVQPLPHGARTPPAGQQRPSWVMTDTPLRIHSSEHTLAPSTQGSYQSYGCSSGGCGT</sequence>
<dbReference type="AlphaFoldDB" id="A0A5B7H3Y3"/>
<feature type="compositionally biased region" description="Gly residues" evidence="1">
    <location>
        <begin position="1"/>
        <end position="10"/>
    </location>
</feature>